<dbReference type="OrthoDB" id="9812754at2"/>
<sequence>MSVYKPTEQTATPPFIRIAELEVDPARCTDFAAAAARIAAAALRTEPGCLALLSAADADAPNRFTIFEIYRDEAAYQAHLATPHFRAFRASTDTIVLSRRLRTASAAALMLRPDWQVKLGSP</sequence>
<dbReference type="PANTHER" id="PTHR33336:SF3">
    <property type="entry name" value="ABM DOMAIN-CONTAINING PROTEIN"/>
    <property type="match status" value="1"/>
</dbReference>
<keyword evidence="2" id="KW-0503">Monooxygenase</keyword>
<feature type="domain" description="ABM" evidence="1">
    <location>
        <begin position="15"/>
        <end position="105"/>
    </location>
</feature>
<protein>
    <submittedName>
        <fullName evidence="2">Antibiotic biosynthesis monooxygenase family protein</fullName>
    </submittedName>
</protein>
<dbReference type="Proteomes" id="UP000216478">
    <property type="component" value="Unassembled WGS sequence"/>
</dbReference>
<keyword evidence="2" id="KW-0560">Oxidoreductase</keyword>
<accession>A0A256FRH5</accession>
<evidence type="ECO:0000259" key="1">
    <source>
        <dbReference type="PROSITE" id="PS51725"/>
    </source>
</evidence>
<evidence type="ECO:0000313" key="3">
    <source>
        <dbReference type="Proteomes" id="UP000216478"/>
    </source>
</evidence>
<dbReference type="Gene3D" id="3.30.70.100">
    <property type="match status" value="1"/>
</dbReference>
<dbReference type="PROSITE" id="PS51725">
    <property type="entry name" value="ABM"/>
    <property type="match status" value="1"/>
</dbReference>
<dbReference type="AlphaFoldDB" id="A0A256FRH5"/>
<dbReference type="EMBL" id="NNRL01000147">
    <property type="protein sequence ID" value="OYR17447.1"/>
    <property type="molecule type" value="Genomic_DNA"/>
</dbReference>
<dbReference type="SUPFAM" id="SSF54909">
    <property type="entry name" value="Dimeric alpha+beta barrel"/>
    <property type="match status" value="1"/>
</dbReference>
<dbReference type="InterPro" id="IPR011008">
    <property type="entry name" value="Dimeric_a/b-barrel"/>
</dbReference>
<name>A0A256FRH5_9HYPH</name>
<keyword evidence="3" id="KW-1185">Reference proteome</keyword>
<dbReference type="InterPro" id="IPR050744">
    <property type="entry name" value="AI-2_Isomerase_LsrG"/>
</dbReference>
<proteinExistence type="predicted"/>
<dbReference type="PANTHER" id="PTHR33336">
    <property type="entry name" value="QUINOL MONOOXYGENASE YGIN-RELATED"/>
    <property type="match status" value="1"/>
</dbReference>
<dbReference type="Pfam" id="PF03992">
    <property type="entry name" value="ABM"/>
    <property type="match status" value="1"/>
</dbReference>
<dbReference type="InterPro" id="IPR007138">
    <property type="entry name" value="ABM_dom"/>
</dbReference>
<dbReference type="GO" id="GO:0004497">
    <property type="term" value="F:monooxygenase activity"/>
    <property type="evidence" value="ECO:0007669"/>
    <property type="project" value="UniProtKB-KW"/>
</dbReference>
<gene>
    <name evidence="2" type="ORF">CEV33_3904</name>
</gene>
<comment type="caution">
    <text evidence="2">The sequence shown here is derived from an EMBL/GenBank/DDBJ whole genome shotgun (WGS) entry which is preliminary data.</text>
</comment>
<evidence type="ECO:0000313" key="2">
    <source>
        <dbReference type="EMBL" id="OYR17447.1"/>
    </source>
</evidence>
<organism evidence="2 3">
    <name type="scientific">Brucella grignonensis</name>
    <dbReference type="NCBI Taxonomy" id="94627"/>
    <lineage>
        <taxon>Bacteria</taxon>
        <taxon>Pseudomonadati</taxon>
        <taxon>Pseudomonadota</taxon>
        <taxon>Alphaproteobacteria</taxon>
        <taxon>Hyphomicrobiales</taxon>
        <taxon>Brucellaceae</taxon>
        <taxon>Brucella/Ochrobactrum group</taxon>
        <taxon>Brucella</taxon>
    </lineage>
</organism>
<reference evidence="2 3" key="1">
    <citation type="submission" date="2017-07" db="EMBL/GenBank/DDBJ databases">
        <title>Phylogenetic study on the rhizospheric bacterium Ochrobactrum sp. A44.</title>
        <authorList>
            <person name="Krzyzanowska D.M."/>
            <person name="Ossowicki A."/>
            <person name="Rajewska M."/>
            <person name="Maciag T."/>
            <person name="Kaczynski Z."/>
            <person name="Czerwicka M."/>
            <person name="Jafra S."/>
        </authorList>
    </citation>
    <scope>NUCLEOTIDE SEQUENCE [LARGE SCALE GENOMIC DNA]</scope>
    <source>
        <strain evidence="2 3">OgA9a</strain>
    </source>
</reference>
<dbReference type="RefSeq" id="WP_094538944.1">
    <property type="nucleotide sequence ID" value="NZ_JBHEER010000012.1"/>
</dbReference>